<reference evidence="8" key="1">
    <citation type="journal article" date="2019" name="Int. J. Syst. Evol. Microbiol.">
        <title>The Global Catalogue of Microorganisms (GCM) 10K type strain sequencing project: providing services to taxonomists for standard genome sequencing and annotation.</title>
        <authorList>
            <consortium name="The Broad Institute Genomics Platform"/>
            <consortium name="The Broad Institute Genome Sequencing Center for Infectious Disease"/>
            <person name="Wu L."/>
            <person name="Ma J."/>
        </authorList>
    </citation>
    <scope>NUCLEOTIDE SEQUENCE [LARGE SCALE GENOMIC DNA]</scope>
    <source>
        <strain evidence="8">CCUG 66188</strain>
    </source>
</reference>
<evidence type="ECO:0000256" key="3">
    <source>
        <dbReference type="ARBA" id="ARBA00022692"/>
    </source>
</evidence>
<feature type="transmembrane region" description="Helical" evidence="6">
    <location>
        <begin position="132"/>
        <end position="149"/>
    </location>
</feature>
<feature type="transmembrane region" description="Helical" evidence="6">
    <location>
        <begin position="257"/>
        <end position="276"/>
    </location>
</feature>
<gene>
    <name evidence="7" type="ORF">ACFO6W_23395</name>
</gene>
<feature type="transmembrane region" description="Helical" evidence="6">
    <location>
        <begin position="30"/>
        <end position="51"/>
    </location>
</feature>
<dbReference type="PANTHER" id="PTHR30482">
    <property type="entry name" value="HIGH-AFFINITY BRANCHED-CHAIN AMINO ACID TRANSPORT SYSTEM PERMEASE"/>
    <property type="match status" value="1"/>
</dbReference>
<keyword evidence="4 6" id="KW-1133">Transmembrane helix</keyword>
<comment type="subcellular location">
    <subcellularLocation>
        <location evidence="1">Cell membrane</location>
        <topology evidence="1">Multi-pass membrane protein</topology>
    </subcellularLocation>
</comment>
<dbReference type="EMBL" id="JBHSGN010000148">
    <property type="protein sequence ID" value="MFC4676631.1"/>
    <property type="molecule type" value="Genomic_DNA"/>
</dbReference>
<feature type="transmembrane region" description="Helical" evidence="6">
    <location>
        <begin position="183"/>
        <end position="206"/>
    </location>
</feature>
<dbReference type="PANTHER" id="PTHR30482:SF20">
    <property type="entry name" value="HIGH-AFFINITY BRANCHED-CHAIN AMINO ACID TRANSPORT SYSTEM PERMEASE PROTEIN LIVM"/>
    <property type="match status" value="1"/>
</dbReference>
<protein>
    <submittedName>
        <fullName evidence="7">Branched-chain amino acid ABC transporter permease</fullName>
    </submittedName>
</protein>
<accession>A0ABV9L2W6</accession>
<name>A0ABV9L2W6_9BACT</name>
<evidence type="ECO:0000256" key="2">
    <source>
        <dbReference type="ARBA" id="ARBA00022475"/>
    </source>
</evidence>
<evidence type="ECO:0000256" key="5">
    <source>
        <dbReference type="ARBA" id="ARBA00023136"/>
    </source>
</evidence>
<comment type="caution">
    <text evidence="7">The sequence shown here is derived from an EMBL/GenBank/DDBJ whole genome shotgun (WGS) entry which is preliminary data.</text>
</comment>
<keyword evidence="8" id="KW-1185">Reference proteome</keyword>
<evidence type="ECO:0000256" key="1">
    <source>
        <dbReference type="ARBA" id="ARBA00004651"/>
    </source>
</evidence>
<keyword evidence="5 6" id="KW-0472">Membrane</keyword>
<sequence>MEYLLHLLILVGIYAMLSQSLNLSAGFGGMISLAHAGFYGVGAYTAALLAVNFGVPFLLVLPIAMLLSGLLALVVSAIALRTIDDYFIICTLGIQVIVFSLMNNWMSLTKGPLGIPGIPAISLFGVAIESKWAFLLLTLFFVALIFFFLKKLTASSFGLTLRALSEDEIFTQSLGKNVYLSKVISFTVGAMLAAVPGVLYAHYISYIDPTSFTVDESIFILSIVIIGGMRNLWGSVIAAAFLVFLPEVLRFVGMPNAIAANMRQIIYGGVLIFMMFRYSRGFERKAADNLF</sequence>
<dbReference type="RefSeq" id="WP_380001055.1">
    <property type="nucleotide sequence ID" value="NZ_JBHSGN010000148.1"/>
</dbReference>
<dbReference type="Pfam" id="PF02653">
    <property type="entry name" value="BPD_transp_2"/>
    <property type="match status" value="1"/>
</dbReference>
<dbReference type="CDD" id="cd06581">
    <property type="entry name" value="TM_PBP1_LivM_like"/>
    <property type="match status" value="1"/>
</dbReference>
<evidence type="ECO:0000313" key="7">
    <source>
        <dbReference type="EMBL" id="MFC4676631.1"/>
    </source>
</evidence>
<keyword evidence="3 6" id="KW-0812">Transmembrane</keyword>
<evidence type="ECO:0000256" key="6">
    <source>
        <dbReference type="SAM" id="Phobius"/>
    </source>
</evidence>
<feature type="transmembrane region" description="Helical" evidence="6">
    <location>
        <begin position="58"/>
        <end position="80"/>
    </location>
</feature>
<keyword evidence="2" id="KW-1003">Cell membrane</keyword>
<dbReference type="Proteomes" id="UP001596023">
    <property type="component" value="Unassembled WGS sequence"/>
</dbReference>
<organism evidence="7 8">
    <name type="scientific">Dysgonomonas termitidis</name>
    <dbReference type="NCBI Taxonomy" id="1516126"/>
    <lineage>
        <taxon>Bacteria</taxon>
        <taxon>Pseudomonadati</taxon>
        <taxon>Bacteroidota</taxon>
        <taxon>Bacteroidia</taxon>
        <taxon>Bacteroidales</taxon>
        <taxon>Dysgonomonadaceae</taxon>
        <taxon>Dysgonomonas</taxon>
    </lineage>
</organism>
<dbReference type="InterPro" id="IPR043428">
    <property type="entry name" value="LivM-like"/>
</dbReference>
<proteinExistence type="predicted"/>
<evidence type="ECO:0000256" key="4">
    <source>
        <dbReference type="ARBA" id="ARBA00022989"/>
    </source>
</evidence>
<dbReference type="InterPro" id="IPR001851">
    <property type="entry name" value="ABC_transp_permease"/>
</dbReference>
<feature type="transmembrane region" description="Helical" evidence="6">
    <location>
        <begin position="86"/>
        <end position="105"/>
    </location>
</feature>
<feature type="transmembrane region" description="Helical" evidence="6">
    <location>
        <begin position="218"/>
        <end position="245"/>
    </location>
</feature>
<evidence type="ECO:0000313" key="8">
    <source>
        <dbReference type="Proteomes" id="UP001596023"/>
    </source>
</evidence>